<comment type="similarity">
    <text evidence="1">Belongs to the HIBADH-related family.</text>
</comment>
<dbReference type="PANTHER" id="PTHR43580">
    <property type="entry name" value="OXIDOREDUCTASE GLYR1-RELATED"/>
    <property type="match status" value="1"/>
</dbReference>
<dbReference type="EC" id="1.1.-.-" evidence="7"/>
<dbReference type="EMBL" id="JBHSOF010000036">
    <property type="protein sequence ID" value="MFC5666138.1"/>
    <property type="molecule type" value="Genomic_DNA"/>
</dbReference>
<sequence>MAVSPGPVSRADVQSVARGRTTGPSTGRQWERAMSGTTVGFVGLGAMGQGMVASLVRAGHTVRVWNRSPEPVAAMVAQGALAADGLADVFAADVVVSMLANDAAVERLLLDPALLAGASAGVHVNMATVSVALAERAEAMHAEHGIGYVAAPVLGRPPVAAAGELNILAAGSADALAAVEPLLAAMGRRTWHFGERPAQANTAKISTNFLLACAIESMAEACSLAEANGVRPTDLIEMLSSTLFPGPIYSGYGSMVAERRYEPAGFKLPLGLKDVDLALTAGAATHVPLPFGSVLRDAFLDALAHGDGEKDWAAVAAVARRRAGLPA</sequence>
<organism evidence="7 8">
    <name type="scientific">Kitasatospora misakiensis</name>
    <dbReference type="NCBI Taxonomy" id="67330"/>
    <lineage>
        <taxon>Bacteria</taxon>
        <taxon>Bacillati</taxon>
        <taxon>Actinomycetota</taxon>
        <taxon>Actinomycetes</taxon>
        <taxon>Kitasatosporales</taxon>
        <taxon>Streptomycetaceae</taxon>
        <taxon>Kitasatospora</taxon>
    </lineage>
</organism>
<dbReference type="InterPro" id="IPR002204">
    <property type="entry name" value="3-OH-isobutyrate_DH-rel_CS"/>
</dbReference>
<evidence type="ECO:0000313" key="7">
    <source>
        <dbReference type="EMBL" id="MFC5666138.1"/>
    </source>
</evidence>
<dbReference type="PIRSF" id="PIRSF000103">
    <property type="entry name" value="HIBADH"/>
    <property type="match status" value="1"/>
</dbReference>
<dbReference type="InterPro" id="IPR006115">
    <property type="entry name" value="6PGDH_NADP-bd"/>
</dbReference>
<dbReference type="Gene3D" id="3.40.50.720">
    <property type="entry name" value="NAD(P)-binding Rossmann-like Domain"/>
    <property type="match status" value="1"/>
</dbReference>
<evidence type="ECO:0000256" key="3">
    <source>
        <dbReference type="ARBA" id="ARBA00023027"/>
    </source>
</evidence>
<reference evidence="8" key="1">
    <citation type="journal article" date="2019" name="Int. J. Syst. Evol. Microbiol.">
        <title>The Global Catalogue of Microorganisms (GCM) 10K type strain sequencing project: providing services to taxonomists for standard genome sequencing and annotation.</title>
        <authorList>
            <consortium name="The Broad Institute Genomics Platform"/>
            <consortium name="The Broad Institute Genome Sequencing Center for Infectious Disease"/>
            <person name="Wu L."/>
            <person name="Ma J."/>
        </authorList>
    </citation>
    <scope>NUCLEOTIDE SEQUENCE [LARGE SCALE GENOMIC DNA]</scope>
    <source>
        <strain evidence="8">CGMCC 4.1437</strain>
    </source>
</reference>
<dbReference type="InterPro" id="IPR008927">
    <property type="entry name" value="6-PGluconate_DH-like_C_sf"/>
</dbReference>
<evidence type="ECO:0000256" key="2">
    <source>
        <dbReference type="ARBA" id="ARBA00023002"/>
    </source>
</evidence>
<evidence type="ECO:0000256" key="4">
    <source>
        <dbReference type="SAM" id="MobiDB-lite"/>
    </source>
</evidence>
<dbReference type="RefSeq" id="WP_380227861.1">
    <property type="nucleotide sequence ID" value="NZ_JBHSOF010000036.1"/>
</dbReference>
<dbReference type="SUPFAM" id="SSF51735">
    <property type="entry name" value="NAD(P)-binding Rossmann-fold domains"/>
    <property type="match status" value="1"/>
</dbReference>
<dbReference type="Gene3D" id="1.10.1040.10">
    <property type="entry name" value="N-(1-d-carboxylethyl)-l-norvaline Dehydrogenase, domain 2"/>
    <property type="match status" value="1"/>
</dbReference>
<dbReference type="PANTHER" id="PTHR43580:SF2">
    <property type="entry name" value="CYTOKINE-LIKE NUCLEAR FACTOR N-PAC"/>
    <property type="match status" value="1"/>
</dbReference>
<feature type="region of interest" description="Disordered" evidence="4">
    <location>
        <begin position="1"/>
        <end position="30"/>
    </location>
</feature>
<dbReference type="InterPro" id="IPR015815">
    <property type="entry name" value="HIBADH-related"/>
</dbReference>
<dbReference type="InterPro" id="IPR036291">
    <property type="entry name" value="NAD(P)-bd_dom_sf"/>
</dbReference>
<dbReference type="GO" id="GO:0016491">
    <property type="term" value="F:oxidoreductase activity"/>
    <property type="evidence" value="ECO:0007669"/>
    <property type="project" value="UniProtKB-KW"/>
</dbReference>
<keyword evidence="8" id="KW-1185">Reference proteome</keyword>
<protein>
    <submittedName>
        <fullName evidence="7">NAD(P)-dependent oxidoreductase</fullName>
        <ecNumber evidence="7">1.1.-.-</ecNumber>
    </submittedName>
</protein>
<evidence type="ECO:0000256" key="1">
    <source>
        <dbReference type="ARBA" id="ARBA00009080"/>
    </source>
</evidence>
<keyword evidence="2 7" id="KW-0560">Oxidoreductase</keyword>
<feature type="domain" description="6-phosphogluconate dehydrogenase NADP-binding" evidence="5">
    <location>
        <begin position="38"/>
        <end position="192"/>
    </location>
</feature>
<dbReference type="Pfam" id="PF03446">
    <property type="entry name" value="NAD_binding_2"/>
    <property type="match status" value="1"/>
</dbReference>
<dbReference type="SUPFAM" id="SSF48179">
    <property type="entry name" value="6-phosphogluconate dehydrogenase C-terminal domain-like"/>
    <property type="match status" value="1"/>
</dbReference>
<dbReference type="Pfam" id="PF14833">
    <property type="entry name" value="NAD_binding_11"/>
    <property type="match status" value="1"/>
</dbReference>
<evidence type="ECO:0000313" key="8">
    <source>
        <dbReference type="Proteomes" id="UP001595975"/>
    </source>
</evidence>
<feature type="domain" description="3-hydroxyisobutyrate dehydrogenase-like NAD-binding" evidence="6">
    <location>
        <begin position="199"/>
        <end position="317"/>
    </location>
</feature>
<name>A0ABW0X8T7_9ACTN</name>
<evidence type="ECO:0000259" key="6">
    <source>
        <dbReference type="Pfam" id="PF14833"/>
    </source>
</evidence>
<keyword evidence="3" id="KW-0520">NAD</keyword>
<dbReference type="InterPro" id="IPR029154">
    <property type="entry name" value="HIBADH-like_NADP-bd"/>
</dbReference>
<dbReference type="PROSITE" id="PS00895">
    <property type="entry name" value="3_HYDROXYISOBUT_DH"/>
    <property type="match status" value="1"/>
</dbReference>
<dbReference type="Proteomes" id="UP001595975">
    <property type="component" value="Unassembled WGS sequence"/>
</dbReference>
<evidence type="ECO:0000259" key="5">
    <source>
        <dbReference type="Pfam" id="PF03446"/>
    </source>
</evidence>
<gene>
    <name evidence="7" type="ORF">ACFP3U_24580</name>
</gene>
<proteinExistence type="inferred from homology"/>
<accession>A0ABW0X8T7</accession>
<dbReference type="InterPro" id="IPR051265">
    <property type="entry name" value="HIBADH-related_NP60_sf"/>
</dbReference>
<dbReference type="InterPro" id="IPR013328">
    <property type="entry name" value="6PGD_dom2"/>
</dbReference>
<comment type="caution">
    <text evidence="7">The sequence shown here is derived from an EMBL/GenBank/DDBJ whole genome shotgun (WGS) entry which is preliminary data.</text>
</comment>